<feature type="binding site" evidence="10">
    <location>
        <position position="71"/>
    </location>
    <ligand>
        <name>[4Fe-4S] cluster</name>
        <dbReference type="ChEBI" id="CHEBI:49883"/>
        <label>1</label>
    </ligand>
</feature>
<keyword evidence="10" id="KW-1003">Cell membrane</keyword>
<evidence type="ECO:0000313" key="13">
    <source>
        <dbReference type="EMBL" id="SFM74676.1"/>
    </source>
</evidence>
<accession>A0A1I4TDB5</accession>
<keyword evidence="9 10" id="KW-0472">Membrane</keyword>
<dbReference type="Pfam" id="PF14691">
    <property type="entry name" value="Fer4_20"/>
    <property type="match status" value="1"/>
</dbReference>
<feature type="binding site" evidence="10">
    <location>
        <position position="54"/>
    </location>
    <ligand>
        <name>[4Fe-4S] cluster</name>
        <dbReference type="ChEBI" id="CHEBI:49883"/>
        <label>1</label>
    </ligand>
</feature>
<dbReference type="EC" id="7.-.-.-" evidence="10"/>
<dbReference type="Gene3D" id="3.50.50.60">
    <property type="entry name" value="FAD/NAD(P)-binding domain"/>
    <property type="match status" value="2"/>
</dbReference>
<feature type="binding site" evidence="10">
    <location>
        <position position="148"/>
    </location>
    <ligand>
        <name>[4Fe-4S] cluster</name>
        <dbReference type="ChEBI" id="CHEBI:49883"/>
        <label>3</label>
    </ligand>
</feature>
<feature type="domain" description="4Fe-4S ferredoxin-type" evidence="11">
    <location>
        <begin position="123"/>
        <end position="157"/>
    </location>
</feature>
<dbReference type="InterPro" id="IPR009051">
    <property type="entry name" value="Helical_ferredxn"/>
</dbReference>
<protein>
    <recommendedName>
        <fullName evidence="10">Ion-translocating oxidoreductase complex subunit B</fullName>
        <ecNumber evidence="10">7.-.-.-</ecNumber>
    </recommendedName>
    <alternativeName>
        <fullName evidence="10">Rnf electron transport complex subunit B</fullName>
    </alternativeName>
</protein>
<evidence type="ECO:0000256" key="9">
    <source>
        <dbReference type="ARBA" id="ARBA00023136"/>
    </source>
</evidence>
<keyword evidence="1 10" id="KW-0813">Transport</keyword>
<feature type="binding site" evidence="10">
    <location>
        <position position="177"/>
    </location>
    <ligand>
        <name>[4Fe-4S] cluster</name>
        <dbReference type="ChEBI" id="CHEBI:49883"/>
        <label>2</label>
    </ligand>
</feature>
<feature type="binding site" evidence="10">
    <location>
        <position position="170"/>
    </location>
    <ligand>
        <name>[4Fe-4S] cluster</name>
        <dbReference type="ChEBI" id="CHEBI:49883"/>
        <label>3</label>
    </ligand>
</feature>
<dbReference type="SUPFAM" id="SSF46548">
    <property type="entry name" value="alpha-helical ferredoxin"/>
    <property type="match status" value="2"/>
</dbReference>
<dbReference type="InterPro" id="IPR010207">
    <property type="entry name" value="Elect_transpt_cplx_RnfB/RsxB"/>
</dbReference>
<feature type="binding site" evidence="10">
    <location>
        <position position="167"/>
    </location>
    <ligand>
        <name>[4Fe-4S] cluster</name>
        <dbReference type="ChEBI" id="CHEBI:49883"/>
        <label>3</label>
    </ligand>
</feature>
<feature type="binding site" evidence="10">
    <location>
        <position position="173"/>
    </location>
    <ligand>
        <name>[4Fe-4S] cluster</name>
        <dbReference type="ChEBI" id="CHEBI:49883"/>
        <label>3</label>
    </ligand>
</feature>
<dbReference type="Gene3D" id="1.10.1060.10">
    <property type="entry name" value="Alpha-helical ferredoxin"/>
    <property type="match status" value="1"/>
</dbReference>
<comment type="cofactor">
    <cofactor evidence="10">
        <name>[4Fe-4S] cluster</name>
        <dbReference type="ChEBI" id="CHEBI:49883"/>
    </cofactor>
    <text evidence="10">Binds 3 [4Fe-4S] clusters.</text>
</comment>
<dbReference type="GO" id="GO:0009055">
    <property type="term" value="F:electron transfer activity"/>
    <property type="evidence" value="ECO:0007669"/>
    <property type="project" value="InterPro"/>
</dbReference>
<dbReference type="PRINTS" id="PR00419">
    <property type="entry name" value="ADXRDTASE"/>
</dbReference>
<keyword evidence="14" id="KW-1185">Reference proteome</keyword>
<evidence type="ECO:0000256" key="7">
    <source>
        <dbReference type="ARBA" id="ARBA00023004"/>
    </source>
</evidence>
<dbReference type="HAMAP" id="MF_00463">
    <property type="entry name" value="RsxB_RnfB"/>
    <property type="match status" value="1"/>
</dbReference>
<sequence length="703" mass="76514">MLSAVLAIGGLGLVAGLGLAVASRIFYVYVDPRIDEVLNVLPGANCGGCGYPGCAGAAEAIVKGEAPPNVCVAGGDEVAAKVAEIMGLEFAGSLPQFAEVGCHFSVEEAEVKYEYEGVMDCRAAVLFDRGQKVCEVGCLGLGTCVRACPFNALKMGEKLPEVDPQKCTGCGTCERVCPKNVIRVIKITQRLTSFNEEGQCLAPCQQVCPAEINIPLYIKKIREGDYEGALMTIKERNPIPLSIGRVCPRPCETACRRQYVDEPVAINYLKRFAADYEMNSGKRYPLAMAPPTDKRVAIVGGGPAGLSAAYFLRRLGHQVTIFEAMPKLGGMLRYGIPEYRLPKKILDWEIEGILKLGIEARTNLKLGRDFTIQSLVAAGYDAILLAIGAWKDTRLRVEGEDLKGCYTGIQFLAMVAQGNPPPIGKRAVVIGGGNTAIDCVRTLLRLGCKDVTIVYRRTRKEMPANEEEIVAAEHEGVKFHFLAAPNRVIGRENGNVTHLEYIKMELGEPDASGRRRPVPIPNSETLLETDMVITAIGQSPDVSFTEVDPRSKDIALTRWNTIDTDPRTLQCKTVPYIFAAGDVYLGPDLVVSAVGTGRRAAVAIHNYLMTGTATIPEKALLGKRIPESEIKEVPGVEKRPRVHQPELPVEARVDNFDEVEHTISEEQALYESARCLFCGITCFHEQPIPEKGLVVLKEKEKAA</sequence>
<dbReference type="InterPro" id="IPR017900">
    <property type="entry name" value="4Fe4S_Fe_S_CS"/>
</dbReference>
<dbReference type="Gene3D" id="1.10.15.40">
    <property type="entry name" value="Electron transport complex subunit B, putative Fe-S cluster"/>
    <property type="match status" value="1"/>
</dbReference>
<dbReference type="PROSITE" id="PS51379">
    <property type="entry name" value="4FE4S_FER_2"/>
    <property type="match status" value="2"/>
</dbReference>
<keyword evidence="8 10" id="KW-0411">Iron-sulfur</keyword>
<dbReference type="Pfam" id="PF04060">
    <property type="entry name" value="FeS"/>
    <property type="match status" value="1"/>
</dbReference>
<dbReference type="Proteomes" id="UP000199611">
    <property type="component" value="Unassembled WGS sequence"/>
</dbReference>
<dbReference type="PROSITE" id="PS51656">
    <property type="entry name" value="4FE4S"/>
    <property type="match status" value="1"/>
</dbReference>
<proteinExistence type="inferred from homology"/>
<feature type="binding site" evidence="10">
    <location>
        <position position="134"/>
    </location>
    <ligand>
        <name>[4Fe-4S] cluster</name>
        <dbReference type="ChEBI" id="CHEBI:49883"/>
        <label>2</label>
    </ligand>
</feature>
<evidence type="ECO:0000256" key="2">
    <source>
        <dbReference type="ARBA" id="ARBA00022485"/>
    </source>
</evidence>
<dbReference type="PANTHER" id="PTHR42783:SF3">
    <property type="entry name" value="GLUTAMATE SYNTHASE [NADPH] SMALL CHAIN-RELATED"/>
    <property type="match status" value="1"/>
</dbReference>
<evidence type="ECO:0000256" key="5">
    <source>
        <dbReference type="ARBA" id="ARBA00022967"/>
    </source>
</evidence>
<evidence type="ECO:0000256" key="10">
    <source>
        <dbReference type="HAMAP-Rule" id="MF_00463"/>
    </source>
</evidence>
<evidence type="ECO:0000256" key="6">
    <source>
        <dbReference type="ARBA" id="ARBA00022982"/>
    </source>
</evidence>
<dbReference type="GO" id="GO:0051539">
    <property type="term" value="F:4 iron, 4 sulfur cluster binding"/>
    <property type="evidence" value="ECO:0007669"/>
    <property type="project" value="UniProtKB-UniRule"/>
</dbReference>
<dbReference type="InterPro" id="IPR017896">
    <property type="entry name" value="4Fe4S_Fe-S-bd"/>
</dbReference>
<keyword evidence="4 10" id="KW-0677">Repeat</keyword>
<dbReference type="Pfam" id="PF07992">
    <property type="entry name" value="Pyr_redox_2"/>
    <property type="match status" value="1"/>
</dbReference>
<dbReference type="OrthoDB" id="9803192at2"/>
<evidence type="ECO:0000259" key="11">
    <source>
        <dbReference type="PROSITE" id="PS51379"/>
    </source>
</evidence>
<dbReference type="InterPro" id="IPR028261">
    <property type="entry name" value="DPD_II"/>
</dbReference>
<feature type="region of interest" description="Hydrophobic" evidence="10">
    <location>
        <begin position="1"/>
        <end position="23"/>
    </location>
</feature>
<dbReference type="PROSITE" id="PS00198">
    <property type="entry name" value="4FE4S_FER_1"/>
    <property type="match status" value="1"/>
</dbReference>
<dbReference type="GO" id="GO:0046872">
    <property type="term" value="F:metal ion binding"/>
    <property type="evidence" value="ECO:0007669"/>
    <property type="project" value="UniProtKB-KW"/>
</dbReference>
<feature type="binding site" evidence="10">
    <location>
        <position position="49"/>
    </location>
    <ligand>
        <name>[4Fe-4S] cluster</name>
        <dbReference type="ChEBI" id="CHEBI:49883"/>
        <label>1</label>
    </ligand>
</feature>
<keyword evidence="2 10" id="KW-0004">4Fe-4S</keyword>
<dbReference type="PANTHER" id="PTHR42783">
    <property type="entry name" value="GLUTAMATE SYNTHASE [NADPH] SMALL CHAIN"/>
    <property type="match status" value="1"/>
</dbReference>
<feature type="domain" description="4Fe-4S ferredoxin-type" evidence="11">
    <location>
        <begin position="158"/>
        <end position="187"/>
    </location>
</feature>
<dbReference type="RefSeq" id="WP_093394476.1">
    <property type="nucleotide sequence ID" value="NZ_FOUU01000003.1"/>
</dbReference>
<dbReference type="EMBL" id="FOUU01000003">
    <property type="protein sequence ID" value="SFM74676.1"/>
    <property type="molecule type" value="Genomic_DNA"/>
</dbReference>
<comment type="function">
    <text evidence="10">Part of a membrane-bound complex that couples electron transfer with translocation of ions across the membrane.</text>
</comment>
<reference evidence="13 14" key="1">
    <citation type="submission" date="2016-10" db="EMBL/GenBank/DDBJ databases">
        <authorList>
            <person name="de Groot N.N."/>
        </authorList>
    </citation>
    <scope>NUCLEOTIDE SEQUENCE [LARGE SCALE GENOMIC DNA]</scope>
    <source>
        <strain evidence="13 14">DSM 9990</strain>
    </source>
</reference>
<feature type="binding site" evidence="10">
    <location>
        <position position="138"/>
    </location>
    <ligand>
        <name>[4Fe-4S] cluster</name>
        <dbReference type="ChEBI" id="CHEBI:49883"/>
        <label>2</label>
    </ligand>
</feature>
<dbReference type="SUPFAM" id="SSF54862">
    <property type="entry name" value="4Fe-4S ferredoxins"/>
    <property type="match status" value="1"/>
</dbReference>
<comment type="similarity">
    <text evidence="10">Belongs to the 4Fe4S bacterial-type ferredoxin family. RnfB subfamily.</text>
</comment>
<dbReference type="SUPFAM" id="SSF51971">
    <property type="entry name" value="Nucleotide-binding domain"/>
    <property type="match status" value="1"/>
</dbReference>
<evidence type="ECO:0000256" key="3">
    <source>
        <dbReference type="ARBA" id="ARBA00022723"/>
    </source>
</evidence>
<dbReference type="NCBIfam" id="TIGR01944">
    <property type="entry name" value="rnfB"/>
    <property type="match status" value="1"/>
</dbReference>
<evidence type="ECO:0000256" key="1">
    <source>
        <dbReference type="ARBA" id="ARBA00022448"/>
    </source>
</evidence>
<dbReference type="InterPro" id="IPR007202">
    <property type="entry name" value="4Fe-4S_dom"/>
</dbReference>
<dbReference type="GO" id="GO:0016491">
    <property type="term" value="F:oxidoreductase activity"/>
    <property type="evidence" value="ECO:0007669"/>
    <property type="project" value="InterPro"/>
</dbReference>
<evidence type="ECO:0000256" key="8">
    <source>
        <dbReference type="ARBA" id="ARBA00023014"/>
    </source>
</evidence>
<feature type="binding site" evidence="10">
    <location>
        <position position="144"/>
    </location>
    <ligand>
        <name>[4Fe-4S] cluster</name>
        <dbReference type="ChEBI" id="CHEBI:49883"/>
        <label>2</label>
    </ligand>
</feature>
<keyword evidence="3 10" id="KW-0479">Metal-binding</keyword>
<dbReference type="AlphaFoldDB" id="A0A1I4TDB5"/>
<dbReference type="STRING" id="39841.SAMN05660836_01354"/>
<organism evidence="13 14">
    <name type="scientific">Thermodesulforhabdus norvegica</name>
    <dbReference type="NCBI Taxonomy" id="39841"/>
    <lineage>
        <taxon>Bacteria</taxon>
        <taxon>Pseudomonadati</taxon>
        <taxon>Thermodesulfobacteriota</taxon>
        <taxon>Syntrophobacteria</taxon>
        <taxon>Syntrophobacterales</taxon>
        <taxon>Thermodesulforhabdaceae</taxon>
        <taxon>Thermodesulforhabdus</taxon>
    </lineage>
</organism>
<dbReference type="InterPro" id="IPR023753">
    <property type="entry name" value="FAD/NAD-binding_dom"/>
</dbReference>
<comment type="caution">
    <text evidence="10">Lacks conserved residue(s) required for the propagation of feature annotation.</text>
</comment>
<gene>
    <name evidence="10" type="primary">rnfB</name>
    <name evidence="13" type="ORF">SAMN05660836_01354</name>
</gene>
<dbReference type="InterPro" id="IPR036188">
    <property type="entry name" value="FAD/NAD-bd_sf"/>
</dbReference>
<dbReference type="GO" id="GO:0005886">
    <property type="term" value="C:plasma membrane"/>
    <property type="evidence" value="ECO:0007669"/>
    <property type="project" value="UniProtKB-SubCell"/>
</dbReference>
<dbReference type="Pfam" id="PF00037">
    <property type="entry name" value="Fer4"/>
    <property type="match status" value="1"/>
</dbReference>
<comment type="subcellular location">
    <subcellularLocation>
        <location evidence="10">Cell membrane</location>
    </subcellularLocation>
</comment>
<feature type="domain" description="4Fe-4S" evidence="12">
    <location>
        <begin position="29"/>
        <end position="88"/>
    </location>
</feature>
<evidence type="ECO:0000259" key="12">
    <source>
        <dbReference type="PROSITE" id="PS51656"/>
    </source>
</evidence>
<name>A0A1I4TDB5_9BACT</name>
<keyword evidence="7 10" id="KW-0408">Iron</keyword>
<comment type="subunit">
    <text evidence="10">The complex is composed of six subunits: RnfA, RnfB, RnfC, RnfD, RnfE and RnfG.</text>
</comment>
<keyword evidence="6 10" id="KW-0249">Electron transport</keyword>
<dbReference type="GO" id="GO:0022900">
    <property type="term" value="P:electron transport chain"/>
    <property type="evidence" value="ECO:0007669"/>
    <property type="project" value="UniProtKB-UniRule"/>
</dbReference>
<evidence type="ECO:0000256" key="4">
    <source>
        <dbReference type="ARBA" id="ARBA00022737"/>
    </source>
</evidence>
<keyword evidence="5 10" id="KW-1278">Translocase</keyword>
<evidence type="ECO:0000313" key="14">
    <source>
        <dbReference type="Proteomes" id="UP000199611"/>
    </source>
</evidence>
<feature type="binding site" evidence="10">
    <location>
        <position position="46"/>
    </location>
    <ligand>
        <name>[4Fe-4S] cluster</name>
        <dbReference type="ChEBI" id="CHEBI:49883"/>
        <label>1</label>
    </ligand>
</feature>